<dbReference type="VEuPathDB" id="FungiDB:JI435_433480"/>
<keyword evidence="2" id="KW-1185">Reference proteome</keyword>
<gene>
    <name evidence="1" type="ORF">JI435_433480</name>
</gene>
<evidence type="ECO:0000313" key="1">
    <source>
        <dbReference type="EMBL" id="QRC96281.1"/>
    </source>
</evidence>
<organism evidence="1 2">
    <name type="scientific">Phaeosphaeria nodorum (strain SN15 / ATCC MYA-4574 / FGSC 10173)</name>
    <name type="common">Glume blotch fungus</name>
    <name type="synonym">Parastagonospora nodorum</name>
    <dbReference type="NCBI Taxonomy" id="321614"/>
    <lineage>
        <taxon>Eukaryota</taxon>
        <taxon>Fungi</taxon>
        <taxon>Dikarya</taxon>
        <taxon>Ascomycota</taxon>
        <taxon>Pezizomycotina</taxon>
        <taxon>Dothideomycetes</taxon>
        <taxon>Pleosporomycetidae</taxon>
        <taxon>Pleosporales</taxon>
        <taxon>Pleosporineae</taxon>
        <taxon>Phaeosphaeriaceae</taxon>
        <taxon>Parastagonospora</taxon>
    </lineage>
</organism>
<protein>
    <submittedName>
        <fullName evidence="1">Uncharacterized protein</fullName>
    </submittedName>
</protein>
<reference evidence="2" key="1">
    <citation type="journal article" date="2021" name="BMC Genomics">
        <title>Chromosome-level genome assembly and manually-curated proteome of model necrotroph Parastagonospora nodorum Sn15 reveals a genome-wide trove of candidate effector homologs, and redundancy of virulence-related functions within an accessory chromosome.</title>
        <authorList>
            <person name="Bertazzoni S."/>
            <person name="Jones D.A.B."/>
            <person name="Phan H.T."/>
            <person name="Tan K.-C."/>
            <person name="Hane J.K."/>
        </authorList>
    </citation>
    <scope>NUCLEOTIDE SEQUENCE [LARGE SCALE GENOMIC DNA]</scope>
    <source>
        <strain evidence="2">SN15 / ATCC MYA-4574 / FGSC 10173)</strain>
    </source>
</reference>
<dbReference type="AlphaFoldDB" id="A0A7U2F061"/>
<dbReference type="Proteomes" id="UP000663193">
    <property type="component" value="Chromosome 6"/>
</dbReference>
<name>A0A7U2F061_PHANO</name>
<sequence>MSSSIQLRSKDKFFEDIETLEACNICLDTFNDEHVPAAHWVHNIHDYAHARTFTEEMWNRAHFTLSTHGREDIYEEDVELTVKWALGSTASGHAGAFPGGLHIADANWRKILDVCKDMFQWHDIHFQSARLADDDYYNIWLPKMMSVFDWRLTTNAEPDSSTIKPWPLRFIDMLIGLFEV</sequence>
<dbReference type="EMBL" id="CP069028">
    <property type="protein sequence ID" value="QRC96281.1"/>
    <property type="molecule type" value="Genomic_DNA"/>
</dbReference>
<accession>A0A7U2F061</accession>
<proteinExistence type="predicted"/>
<evidence type="ECO:0000313" key="2">
    <source>
        <dbReference type="Proteomes" id="UP000663193"/>
    </source>
</evidence>